<dbReference type="GO" id="GO:0005524">
    <property type="term" value="F:ATP binding"/>
    <property type="evidence" value="ECO:0007669"/>
    <property type="project" value="UniProtKB-UniRule"/>
</dbReference>
<dbReference type="Pfam" id="PF01225">
    <property type="entry name" value="Mur_ligase"/>
    <property type="match status" value="1"/>
</dbReference>
<gene>
    <name evidence="10 15" type="primary">murF</name>
    <name evidence="15" type="ORF">KIMC2_09930</name>
</gene>
<dbReference type="AlphaFoldDB" id="A0AAU9DE59"/>
<dbReference type="InterPro" id="IPR035911">
    <property type="entry name" value="MurE/MurF_N"/>
</dbReference>
<comment type="similarity">
    <text evidence="10">Belongs to the MurCDEF family. MurF subfamily.</text>
</comment>
<dbReference type="InterPro" id="IPR004101">
    <property type="entry name" value="Mur_ligase_C"/>
</dbReference>
<accession>A0AAU9DE59</accession>
<comment type="pathway">
    <text evidence="10 11">Cell wall biogenesis; peptidoglycan biosynthesis.</text>
</comment>
<keyword evidence="16" id="KW-1185">Reference proteome</keyword>
<dbReference type="Gene3D" id="3.40.1190.10">
    <property type="entry name" value="Mur-like, catalytic domain"/>
    <property type="match status" value="1"/>
</dbReference>
<dbReference type="Proteomes" id="UP001321804">
    <property type="component" value="Chromosome"/>
</dbReference>
<name>A0AAU9DE59_9LACO</name>
<evidence type="ECO:0000256" key="11">
    <source>
        <dbReference type="RuleBase" id="RU004136"/>
    </source>
</evidence>
<dbReference type="InterPro" id="IPR036565">
    <property type="entry name" value="Mur-like_cat_sf"/>
</dbReference>
<dbReference type="SUPFAM" id="SSF53244">
    <property type="entry name" value="MurD-like peptide ligases, peptide-binding domain"/>
    <property type="match status" value="1"/>
</dbReference>
<dbReference type="InterPro" id="IPR051046">
    <property type="entry name" value="MurCDEF_CellWall_CoF430Synth"/>
</dbReference>
<dbReference type="KEGG" id="xak:KIMC2_09930"/>
<evidence type="ECO:0000256" key="10">
    <source>
        <dbReference type="HAMAP-Rule" id="MF_02019"/>
    </source>
</evidence>
<dbReference type="GO" id="GO:0071555">
    <property type="term" value="P:cell wall organization"/>
    <property type="evidence" value="ECO:0007669"/>
    <property type="project" value="UniProtKB-KW"/>
</dbReference>
<comment type="function">
    <text evidence="10 11">Involved in cell wall formation. Catalyzes the final step in the synthesis of UDP-N-acetylmuramoyl-pentapeptide, the precursor of murein.</text>
</comment>
<dbReference type="EC" id="6.3.2.10" evidence="10 11"/>
<evidence type="ECO:0000256" key="3">
    <source>
        <dbReference type="ARBA" id="ARBA00022618"/>
    </source>
</evidence>
<dbReference type="InterPro" id="IPR036615">
    <property type="entry name" value="Mur_ligase_C_dom_sf"/>
</dbReference>
<evidence type="ECO:0000259" key="14">
    <source>
        <dbReference type="Pfam" id="PF08245"/>
    </source>
</evidence>
<reference evidence="15 16" key="1">
    <citation type="journal article" date="2023" name="Microbiol. Spectr.">
        <title>Symbiosis of Carpenter Bees with Uncharacterized Lactic Acid Bacteria Showing NAD Auxotrophy.</title>
        <authorList>
            <person name="Kawasaki S."/>
            <person name="Ozawa K."/>
            <person name="Mori T."/>
            <person name="Yamamoto A."/>
            <person name="Ito M."/>
            <person name="Ohkuma M."/>
            <person name="Sakamoto M."/>
            <person name="Matsutani M."/>
        </authorList>
    </citation>
    <scope>NUCLEOTIDE SEQUENCE [LARGE SCALE GENOMIC DNA]</scope>
    <source>
        <strain evidence="15 16">KimC2</strain>
    </source>
</reference>
<dbReference type="HAMAP" id="MF_02019">
    <property type="entry name" value="MurF"/>
    <property type="match status" value="1"/>
</dbReference>
<comment type="subcellular location">
    <subcellularLocation>
        <location evidence="10 11">Cytoplasm</location>
    </subcellularLocation>
</comment>
<dbReference type="NCBIfam" id="TIGR01143">
    <property type="entry name" value="murF"/>
    <property type="match status" value="1"/>
</dbReference>
<keyword evidence="4 10" id="KW-0547">Nucleotide-binding</keyword>
<evidence type="ECO:0000256" key="6">
    <source>
        <dbReference type="ARBA" id="ARBA00022960"/>
    </source>
</evidence>
<proteinExistence type="inferred from homology"/>
<evidence type="ECO:0000259" key="13">
    <source>
        <dbReference type="Pfam" id="PF02875"/>
    </source>
</evidence>
<evidence type="ECO:0000256" key="2">
    <source>
        <dbReference type="ARBA" id="ARBA00022598"/>
    </source>
</evidence>
<keyword evidence="2 10" id="KW-0436">Ligase</keyword>
<dbReference type="RefSeq" id="WP_317698369.1">
    <property type="nucleotide sequence ID" value="NZ_AP026801.1"/>
</dbReference>
<feature type="domain" description="Mur ligase central" evidence="14">
    <location>
        <begin position="108"/>
        <end position="293"/>
    </location>
</feature>
<feature type="binding site" evidence="10">
    <location>
        <begin position="110"/>
        <end position="116"/>
    </location>
    <ligand>
        <name>ATP</name>
        <dbReference type="ChEBI" id="CHEBI:30616"/>
    </ligand>
</feature>
<evidence type="ECO:0000256" key="8">
    <source>
        <dbReference type="ARBA" id="ARBA00023306"/>
    </source>
</evidence>
<dbReference type="PANTHER" id="PTHR43024">
    <property type="entry name" value="UDP-N-ACETYLMURAMOYL-TRIPEPTIDE--D-ALANYL-D-ALANINE LIGASE"/>
    <property type="match status" value="1"/>
</dbReference>
<dbReference type="Pfam" id="PF02875">
    <property type="entry name" value="Mur_ligase_C"/>
    <property type="match status" value="1"/>
</dbReference>
<comment type="catalytic activity">
    <reaction evidence="11">
        <text>D-alanyl-D-alanine + UDP-N-acetyl-alpha-D-muramoyl-L-alanyl-gamma-D-glutamyl-meso-2,6-diaminopimelate + ATP = UDP-N-acetyl-alpha-D-muramoyl-L-alanyl-gamma-D-glutamyl-meso-2,6-diaminopimeloyl-D-alanyl-D-alanine + ADP + phosphate + H(+)</text>
        <dbReference type="Rhea" id="RHEA:28374"/>
        <dbReference type="ChEBI" id="CHEBI:15378"/>
        <dbReference type="ChEBI" id="CHEBI:30616"/>
        <dbReference type="ChEBI" id="CHEBI:43474"/>
        <dbReference type="ChEBI" id="CHEBI:57822"/>
        <dbReference type="ChEBI" id="CHEBI:61386"/>
        <dbReference type="ChEBI" id="CHEBI:83905"/>
        <dbReference type="ChEBI" id="CHEBI:456216"/>
        <dbReference type="EC" id="6.3.2.10"/>
    </reaction>
</comment>
<dbReference type="InterPro" id="IPR000713">
    <property type="entry name" value="Mur_ligase_N"/>
</dbReference>
<keyword evidence="1 10" id="KW-0963">Cytoplasm</keyword>
<evidence type="ECO:0000256" key="1">
    <source>
        <dbReference type="ARBA" id="ARBA00022490"/>
    </source>
</evidence>
<evidence type="ECO:0000256" key="5">
    <source>
        <dbReference type="ARBA" id="ARBA00022840"/>
    </source>
</evidence>
<evidence type="ECO:0000256" key="7">
    <source>
        <dbReference type="ARBA" id="ARBA00022984"/>
    </source>
</evidence>
<keyword evidence="3 10" id="KW-0132">Cell division</keyword>
<protein>
    <recommendedName>
        <fullName evidence="10 11">UDP-N-acetylmuramoyl-tripeptide--D-alanyl-D-alanine ligase</fullName>
        <ecNumber evidence="10 11">6.3.2.10</ecNumber>
    </recommendedName>
    <alternativeName>
        <fullName evidence="10">D-alanyl-D-alanine-adding enzyme</fullName>
    </alternativeName>
</protein>
<dbReference type="GO" id="GO:0008360">
    <property type="term" value="P:regulation of cell shape"/>
    <property type="evidence" value="ECO:0007669"/>
    <property type="project" value="UniProtKB-KW"/>
</dbReference>
<keyword evidence="8 10" id="KW-0131">Cell cycle</keyword>
<evidence type="ECO:0000256" key="9">
    <source>
        <dbReference type="ARBA" id="ARBA00023316"/>
    </source>
</evidence>
<keyword evidence="5 10" id="KW-0067">ATP-binding</keyword>
<dbReference type="GO" id="GO:0009252">
    <property type="term" value="P:peptidoglycan biosynthetic process"/>
    <property type="evidence" value="ECO:0007669"/>
    <property type="project" value="UniProtKB-UniRule"/>
</dbReference>
<evidence type="ECO:0000313" key="16">
    <source>
        <dbReference type="Proteomes" id="UP001321804"/>
    </source>
</evidence>
<organism evidence="15 16">
    <name type="scientific">Xylocopilactobacillus apis</name>
    <dbReference type="NCBI Taxonomy" id="2932183"/>
    <lineage>
        <taxon>Bacteria</taxon>
        <taxon>Bacillati</taxon>
        <taxon>Bacillota</taxon>
        <taxon>Bacilli</taxon>
        <taxon>Lactobacillales</taxon>
        <taxon>Lactobacillaceae</taxon>
        <taxon>Xylocopilactobacillus</taxon>
    </lineage>
</organism>
<evidence type="ECO:0000259" key="12">
    <source>
        <dbReference type="Pfam" id="PF01225"/>
    </source>
</evidence>
<dbReference type="GO" id="GO:0005737">
    <property type="term" value="C:cytoplasm"/>
    <property type="evidence" value="ECO:0007669"/>
    <property type="project" value="UniProtKB-SubCell"/>
</dbReference>
<dbReference type="InterPro" id="IPR005863">
    <property type="entry name" value="UDP-N-AcMur_synth"/>
</dbReference>
<dbReference type="Pfam" id="PF08245">
    <property type="entry name" value="Mur_ligase_M"/>
    <property type="match status" value="1"/>
</dbReference>
<dbReference type="GO" id="GO:0051301">
    <property type="term" value="P:cell division"/>
    <property type="evidence" value="ECO:0007669"/>
    <property type="project" value="UniProtKB-KW"/>
</dbReference>
<dbReference type="Gene3D" id="3.90.190.20">
    <property type="entry name" value="Mur ligase, C-terminal domain"/>
    <property type="match status" value="1"/>
</dbReference>
<evidence type="ECO:0000313" key="15">
    <source>
        <dbReference type="EMBL" id="BDR56431.1"/>
    </source>
</evidence>
<dbReference type="SUPFAM" id="SSF63418">
    <property type="entry name" value="MurE/MurF N-terminal domain"/>
    <property type="match status" value="1"/>
</dbReference>
<keyword evidence="6 10" id="KW-0133">Cell shape</keyword>
<dbReference type="SUPFAM" id="SSF53623">
    <property type="entry name" value="MurD-like peptide ligases, catalytic domain"/>
    <property type="match status" value="1"/>
</dbReference>
<dbReference type="Gene3D" id="3.40.1390.10">
    <property type="entry name" value="MurE/MurF, N-terminal domain"/>
    <property type="match status" value="1"/>
</dbReference>
<dbReference type="EMBL" id="AP026801">
    <property type="protein sequence ID" value="BDR56431.1"/>
    <property type="molecule type" value="Genomic_DNA"/>
</dbReference>
<keyword evidence="7 10" id="KW-0573">Peptidoglycan synthesis</keyword>
<feature type="domain" description="Mur ligase N-terminal catalytic" evidence="12">
    <location>
        <begin position="25"/>
        <end position="71"/>
    </location>
</feature>
<evidence type="ECO:0000256" key="4">
    <source>
        <dbReference type="ARBA" id="ARBA00022741"/>
    </source>
</evidence>
<sequence length="458" mass="51989">MEISLEQVAKILDAPISHDSRQIIINHIEFDSRKITPGALFVPLKGKRDGHNFIFSAAQNGAAATLVNKKYSTNEIKIPYLVVDDVEESILKISEYCLKEIKPKIIAITGSNGKTTTKDMIYSILSEKFEVWRTKDNFNNEIGIPYTIISMPENTEVLTIEIGIDGFNQMDKLASLVKPDIAIITMIGEAHIEFFKTRKAIALEKLKIAKYLKPDGTLIINGDESLLTKNVENNKYHIKTFGLSRKNDIFSYDIKSSATSSSYRTNLTDNETLKIPLIGQYNVINSLSTILAAKEFKLSNREIKSGLLNLQLTKDRVEWFTGKKGEKILDDAYNSNPTAVKTVLETFSHLRIKSDEKKYVVLGDMLELGDKSKELHSEISSQLPPNIFYKIYLFGSDIKYLYLKLKPIYQSRVEYFSIDHFEDLQNTVKKEVDDKSYLLVKASHGLHLERLVKELTNG</sequence>
<dbReference type="InterPro" id="IPR013221">
    <property type="entry name" value="Mur_ligase_cen"/>
</dbReference>
<dbReference type="GO" id="GO:0047480">
    <property type="term" value="F:UDP-N-acetylmuramoyl-tripeptide-D-alanyl-D-alanine ligase activity"/>
    <property type="evidence" value="ECO:0007669"/>
    <property type="project" value="UniProtKB-UniRule"/>
</dbReference>
<dbReference type="PANTHER" id="PTHR43024:SF1">
    <property type="entry name" value="UDP-N-ACETYLMURAMOYL-TRIPEPTIDE--D-ALANYL-D-ALANINE LIGASE"/>
    <property type="match status" value="1"/>
</dbReference>
<feature type="domain" description="Mur ligase C-terminal" evidence="13">
    <location>
        <begin position="316"/>
        <end position="443"/>
    </location>
</feature>
<keyword evidence="9 10" id="KW-0961">Cell wall biogenesis/degradation</keyword>
<comment type="catalytic activity">
    <reaction evidence="10">
        <text>UDP-N-acetyl-alpha-D-muramoyl-L-alanyl-gamma-D-glutamyl-L-lysine + D-alanyl-D-alanine + ATP = UDP-N-acetyl-alpha-D-muramoyl-L-alanyl-gamma-D-glutamyl-L-lysyl-D-alanyl-D-alanine + ADP + phosphate + H(+)</text>
        <dbReference type="Rhea" id="RHEA:16085"/>
        <dbReference type="ChEBI" id="CHEBI:15378"/>
        <dbReference type="ChEBI" id="CHEBI:30616"/>
        <dbReference type="ChEBI" id="CHEBI:43474"/>
        <dbReference type="ChEBI" id="CHEBI:57822"/>
        <dbReference type="ChEBI" id="CHEBI:70758"/>
        <dbReference type="ChEBI" id="CHEBI:83903"/>
        <dbReference type="ChEBI" id="CHEBI:456216"/>
        <dbReference type="EC" id="6.3.2.10"/>
    </reaction>
</comment>